<gene>
    <name evidence="4" type="ORF">HZZ10_18730</name>
</gene>
<evidence type="ECO:0000313" key="4">
    <source>
        <dbReference type="EMBL" id="NYS95543.1"/>
    </source>
</evidence>
<dbReference type="RefSeq" id="WP_056127565.1">
    <property type="nucleotide sequence ID" value="NZ_JACBYE010000087.1"/>
</dbReference>
<reference evidence="4 5" key="1">
    <citation type="submission" date="2020-07" db="EMBL/GenBank/DDBJ databases">
        <title>MOT database genomes.</title>
        <authorList>
            <person name="Joseph S."/>
            <person name="Aduse-Opoku J."/>
            <person name="Hashim A."/>
            <person name="Wade W."/>
            <person name="Curtis M."/>
        </authorList>
    </citation>
    <scope>NUCLEOTIDE SEQUENCE [LARGE SCALE GENOMIC DNA]</scope>
    <source>
        <strain evidence="4 5">DSM 100099</strain>
    </source>
</reference>
<accession>A0A853F269</accession>
<dbReference type="EMBL" id="JACBYE010000087">
    <property type="protein sequence ID" value="NYS95543.1"/>
    <property type="molecule type" value="Genomic_DNA"/>
</dbReference>
<organism evidence="4 5">
    <name type="scientific">Sanguibacter inulinus</name>
    <dbReference type="NCBI Taxonomy" id="60922"/>
    <lineage>
        <taxon>Bacteria</taxon>
        <taxon>Bacillati</taxon>
        <taxon>Actinomycetota</taxon>
        <taxon>Actinomycetes</taxon>
        <taxon>Micrococcales</taxon>
        <taxon>Sanguibacteraceae</taxon>
        <taxon>Sanguibacter</taxon>
    </lineage>
</organism>
<evidence type="ECO:0000256" key="2">
    <source>
        <dbReference type="ARBA" id="ARBA00023315"/>
    </source>
</evidence>
<dbReference type="InterPro" id="IPR050832">
    <property type="entry name" value="Bact_Acetyltransf"/>
</dbReference>
<dbReference type="GO" id="GO:0016747">
    <property type="term" value="F:acyltransferase activity, transferring groups other than amino-acyl groups"/>
    <property type="evidence" value="ECO:0007669"/>
    <property type="project" value="InterPro"/>
</dbReference>
<evidence type="ECO:0000259" key="3">
    <source>
        <dbReference type="PROSITE" id="PS51186"/>
    </source>
</evidence>
<dbReference type="Gene3D" id="3.40.630.30">
    <property type="match status" value="1"/>
</dbReference>
<dbReference type="InterPro" id="IPR016181">
    <property type="entry name" value="Acyl_CoA_acyltransferase"/>
</dbReference>
<dbReference type="CDD" id="cd04301">
    <property type="entry name" value="NAT_SF"/>
    <property type="match status" value="1"/>
</dbReference>
<dbReference type="SUPFAM" id="SSF55729">
    <property type="entry name" value="Acyl-CoA N-acyltransferases (Nat)"/>
    <property type="match status" value="1"/>
</dbReference>
<dbReference type="PANTHER" id="PTHR43877:SF2">
    <property type="entry name" value="AMINOALKYLPHOSPHONATE N-ACETYLTRANSFERASE-RELATED"/>
    <property type="match status" value="1"/>
</dbReference>
<protein>
    <submittedName>
        <fullName evidence="4">GNAT family N-acetyltransferase</fullName>
    </submittedName>
</protein>
<dbReference type="Pfam" id="PF00583">
    <property type="entry name" value="Acetyltransf_1"/>
    <property type="match status" value="1"/>
</dbReference>
<keyword evidence="2" id="KW-0012">Acyltransferase</keyword>
<dbReference type="InterPro" id="IPR000182">
    <property type="entry name" value="GNAT_dom"/>
</dbReference>
<dbReference type="PROSITE" id="PS51186">
    <property type="entry name" value="GNAT"/>
    <property type="match status" value="1"/>
</dbReference>
<dbReference type="PANTHER" id="PTHR43877">
    <property type="entry name" value="AMINOALKYLPHOSPHONATE N-ACETYLTRANSFERASE-RELATED-RELATED"/>
    <property type="match status" value="1"/>
</dbReference>
<evidence type="ECO:0000256" key="1">
    <source>
        <dbReference type="ARBA" id="ARBA00022679"/>
    </source>
</evidence>
<feature type="domain" description="N-acetyltransferase" evidence="3">
    <location>
        <begin position="4"/>
        <end position="176"/>
    </location>
</feature>
<keyword evidence="5" id="KW-1185">Reference proteome</keyword>
<dbReference type="AlphaFoldDB" id="A0A853F269"/>
<comment type="caution">
    <text evidence="4">The sequence shown here is derived from an EMBL/GenBank/DDBJ whole genome shotgun (WGS) entry which is preliminary data.</text>
</comment>
<name>A0A853F269_9MICO</name>
<keyword evidence="1 4" id="KW-0808">Transferase</keyword>
<proteinExistence type="predicted"/>
<evidence type="ECO:0000313" key="5">
    <source>
        <dbReference type="Proteomes" id="UP000561011"/>
    </source>
</evidence>
<dbReference type="Proteomes" id="UP000561011">
    <property type="component" value="Unassembled WGS sequence"/>
</dbReference>
<sequence length="179" mass="19805">MPTLTFRRATEDDVADLVDLVTSAYRGDSSRQGWTTEADLLEGQRIDAVLLLADLRAPDSVVLAAHLDGSDHAVDGCVHVRRTGPTTGYLGMFCVRPSGQGQGLGKEIIAEAERFMAAEWGVTTVEMTVLDARTELLAFYERRGYTRTGEHKAFPYGDERFGLPQRDDLRMEILRKTVG</sequence>